<dbReference type="EMBL" id="SRLO01001359">
    <property type="protein sequence ID" value="TNN38580.1"/>
    <property type="molecule type" value="Genomic_DNA"/>
</dbReference>
<feature type="region of interest" description="Disordered" evidence="1">
    <location>
        <begin position="34"/>
        <end position="82"/>
    </location>
</feature>
<evidence type="ECO:0000256" key="1">
    <source>
        <dbReference type="SAM" id="MobiDB-lite"/>
    </source>
</evidence>
<feature type="compositionally biased region" description="Polar residues" evidence="1">
    <location>
        <begin position="34"/>
        <end position="47"/>
    </location>
</feature>
<protein>
    <submittedName>
        <fullName evidence="2">Uncharacterized protein</fullName>
    </submittedName>
</protein>
<comment type="caution">
    <text evidence="2">The sequence shown here is derived from an EMBL/GenBank/DDBJ whole genome shotgun (WGS) entry which is preliminary data.</text>
</comment>
<evidence type="ECO:0000313" key="2">
    <source>
        <dbReference type="EMBL" id="TNN38580.1"/>
    </source>
</evidence>
<reference evidence="2 3" key="1">
    <citation type="submission" date="2019-03" db="EMBL/GenBank/DDBJ databases">
        <title>First draft genome of Liparis tanakae, snailfish: a comprehensive survey of snailfish specific genes.</title>
        <authorList>
            <person name="Kim W."/>
            <person name="Song I."/>
            <person name="Jeong J.-H."/>
            <person name="Kim D."/>
            <person name="Kim S."/>
            <person name="Ryu S."/>
            <person name="Song J.Y."/>
            <person name="Lee S.K."/>
        </authorList>
    </citation>
    <scope>NUCLEOTIDE SEQUENCE [LARGE SCALE GENOMIC DNA]</scope>
    <source>
        <tissue evidence="2">Muscle</tissue>
    </source>
</reference>
<dbReference type="AlphaFoldDB" id="A0A4Z2FCG8"/>
<proteinExistence type="predicted"/>
<keyword evidence="3" id="KW-1185">Reference proteome</keyword>
<feature type="compositionally biased region" description="Polar residues" evidence="1">
    <location>
        <begin position="71"/>
        <end position="82"/>
    </location>
</feature>
<dbReference type="Proteomes" id="UP000314294">
    <property type="component" value="Unassembled WGS sequence"/>
</dbReference>
<evidence type="ECO:0000313" key="3">
    <source>
        <dbReference type="Proteomes" id="UP000314294"/>
    </source>
</evidence>
<gene>
    <name evidence="2" type="ORF">EYF80_051243</name>
</gene>
<accession>A0A4Z2FCG8</accession>
<organism evidence="2 3">
    <name type="scientific">Liparis tanakae</name>
    <name type="common">Tanaka's snailfish</name>
    <dbReference type="NCBI Taxonomy" id="230148"/>
    <lineage>
        <taxon>Eukaryota</taxon>
        <taxon>Metazoa</taxon>
        <taxon>Chordata</taxon>
        <taxon>Craniata</taxon>
        <taxon>Vertebrata</taxon>
        <taxon>Euteleostomi</taxon>
        <taxon>Actinopterygii</taxon>
        <taxon>Neopterygii</taxon>
        <taxon>Teleostei</taxon>
        <taxon>Neoteleostei</taxon>
        <taxon>Acanthomorphata</taxon>
        <taxon>Eupercaria</taxon>
        <taxon>Perciformes</taxon>
        <taxon>Cottioidei</taxon>
        <taxon>Cottales</taxon>
        <taxon>Liparidae</taxon>
        <taxon>Liparis</taxon>
    </lineage>
</organism>
<sequence>MGNTPSGLHSPDSSALPCSTHPVMEGLVRYRTPSLTSQRHVGQTDGQLHTGGAGDNKRLTPPPLYFANHRQAPSTSMHGATL</sequence>
<name>A0A4Z2FCG8_9TELE</name>
<feature type="region of interest" description="Disordered" evidence="1">
    <location>
        <begin position="1"/>
        <end position="20"/>
    </location>
</feature>
<feature type="compositionally biased region" description="Polar residues" evidence="1">
    <location>
        <begin position="1"/>
        <end position="17"/>
    </location>
</feature>